<protein>
    <submittedName>
        <fullName evidence="1">16032_t:CDS:1</fullName>
    </submittedName>
</protein>
<dbReference type="EMBL" id="CAJVQB010101044">
    <property type="protein sequence ID" value="CAG8850428.1"/>
    <property type="molecule type" value="Genomic_DNA"/>
</dbReference>
<comment type="caution">
    <text evidence="1">The sequence shown here is derived from an EMBL/GenBank/DDBJ whole genome shotgun (WGS) entry which is preliminary data.</text>
</comment>
<organism evidence="1 2">
    <name type="scientific">Gigaspora margarita</name>
    <dbReference type="NCBI Taxonomy" id="4874"/>
    <lineage>
        <taxon>Eukaryota</taxon>
        <taxon>Fungi</taxon>
        <taxon>Fungi incertae sedis</taxon>
        <taxon>Mucoromycota</taxon>
        <taxon>Glomeromycotina</taxon>
        <taxon>Glomeromycetes</taxon>
        <taxon>Diversisporales</taxon>
        <taxon>Gigasporaceae</taxon>
        <taxon>Gigaspora</taxon>
    </lineage>
</organism>
<proteinExistence type="predicted"/>
<accession>A0ABN7XAF1</accession>
<reference evidence="1 2" key="1">
    <citation type="submission" date="2021-06" db="EMBL/GenBank/DDBJ databases">
        <authorList>
            <person name="Kallberg Y."/>
            <person name="Tangrot J."/>
            <person name="Rosling A."/>
        </authorList>
    </citation>
    <scope>NUCLEOTIDE SEQUENCE [LARGE SCALE GENOMIC DNA]</scope>
    <source>
        <strain evidence="1 2">120-4 pot B 10/14</strain>
    </source>
</reference>
<dbReference type="Gene3D" id="3.40.50.300">
    <property type="entry name" value="P-loop containing nucleotide triphosphate hydrolases"/>
    <property type="match status" value="1"/>
</dbReference>
<feature type="non-terminal residue" evidence="1">
    <location>
        <position position="1"/>
    </location>
</feature>
<dbReference type="Proteomes" id="UP000789901">
    <property type="component" value="Unassembled WGS sequence"/>
</dbReference>
<dbReference type="InterPro" id="IPR027417">
    <property type="entry name" value="P-loop_NTPase"/>
</dbReference>
<sequence length="63" mass="7162">LTQQGHQIIMTGLDKSFSSEPFNETTKTLLAVADYVKNEYMIVFEFSPEPYIVFVEEADQGVD</sequence>
<gene>
    <name evidence="1" type="ORF">GMARGA_LOCUS40204</name>
</gene>
<evidence type="ECO:0000313" key="1">
    <source>
        <dbReference type="EMBL" id="CAG8850428.1"/>
    </source>
</evidence>
<evidence type="ECO:0000313" key="2">
    <source>
        <dbReference type="Proteomes" id="UP000789901"/>
    </source>
</evidence>
<keyword evidence="2" id="KW-1185">Reference proteome</keyword>
<feature type="non-terminal residue" evidence="1">
    <location>
        <position position="63"/>
    </location>
</feature>
<name>A0ABN7XAF1_GIGMA</name>